<feature type="domain" description="PurM-like C-terminal" evidence="7">
    <location>
        <begin position="147"/>
        <end position="324"/>
    </location>
</feature>
<reference evidence="8" key="1">
    <citation type="submission" date="2019-03" db="EMBL/GenBank/DDBJ databases">
        <title>Lake Tanganyika Metagenome-Assembled Genomes (MAGs).</title>
        <authorList>
            <person name="Tran P."/>
        </authorList>
    </citation>
    <scope>NUCLEOTIDE SEQUENCE</scope>
    <source>
        <strain evidence="8">K_DeepCast_150m_m2_040</strain>
    </source>
</reference>
<dbReference type="SUPFAM" id="SSF55326">
    <property type="entry name" value="PurM N-terminal domain-like"/>
    <property type="match status" value="1"/>
</dbReference>
<evidence type="ECO:0000256" key="3">
    <source>
        <dbReference type="ARBA" id="ARBA00022777"/>
    </source>
</evidence>
<dbReference type="InterPro" id="IPR036921">
    <property type="entry name" value="PurM-like_N_sf"/>
</dbReference>
<dbReference type="PIRSF" id="PIRSF036407">
    <property type="entry name" value="Selenphspht_syn"/>
    <property type="match status" value="1"/>
</dbReference>
<sequence length="327" mass="34512">MGKAQLAQALEGLRPQNDPRLLVGISTADDAGVFLLQDGLALVQTVDLLTPMVEDPYTFGRIAAANSLSDVYAMGGKPLTVLNIVGFPGPMDKKVLAEILRGGQDTVTEAGAVIAGGHTFNEKEIKFGLSVTGWIDPKRIVTNAAAKIGDVLVLTKPLGCGVFAQAMMTQDEVDAELYKAATASMMQLNRVASEIMLACDVHSATDITGYGFLGHAQEMAQGSGVRLRFNAPAIPLLPRVLALAETLVDAGVVMNESSFGDKVEWMGDIKPALRNILWESQSSGGLLVALPENRVTELQRRAQDSDILAAVVGSVDAGRPGTIEVSV</sequence>
<dbReference type="Pfam" id="PF02769">
    <property type="entry name" value="AIRS_C"/>
    <property type="match status" value="1"/>
</dbReference>
<dbReference type="Gene3D" id="3.30.1330.10">
    <property type="entry name" value="PurM-like, N-terminal domain"/>
    <property type="match status" value="1"/>
</dbReference>
<name>A0A937XJC7_UNCW3</name>
<dbReference type="GO" id="GO:0005737">
    <property type="term" value="C:cytoplasm"/>
    <property type="evidence" value="ECO:0007669"/>
    <property type="project" value="TreeGrafter"/>
</dbReference>
<dbReference type="Gene3D" id="3.90.650.10">
    <property type="entry name" value="PurM-like C-terminal domain"/>
    <property type="match status" value="1"/>
</dbReference>
<comment type="caution">
    <text evidence="8">The sequence shown here is derived from an EMBL/GenBank/DDBJ whole genome shotgun (WGS) entry which is preliminary data.</text>
</comment>
<evidence type="ECO:0000256" key="4">
    <source>
        <dbReference type="ARBA" id="ARBA00022840"/>
    </source>
</evidence>
<evidence type="ECO:0000259" key="6">
    <source>
        <dbReference type="Pfam" id="PF00586"/>
    </source>
</evidence>
<dbReference type="InterPro" id="IPR010918">
    <property type="entry name" value="PurM-like_C_dom"/>
</dbReference>
<keyword evidence="2" id="KW-0547">Nucleotide-binding</keyword>
<dbReference type="NCBIfam" id="TIGR00476">
    <property type="entry name" value="selD"/>
    <property type="match status" value="1"/>
</dbReference>
<dbReference type="EC" id="2.7.9.3" evidence="8"/>
<evidence type="ECO:0000256" key="2">
    <source>
        <dbReference type="ARBA" id="ARBA00022741"/>
    </source>
</evidence>
<keyword evidence="4" id="KW-0067">ATP-binding</keyword>
<proteinExistence type="predicted"/>
<dbReference type="GO" id="GO:0005524">
    <property type="term" value="F:ATP binding"/>
    <property type="evidence" value="ECO:0007669"/>
    <property type="project" value="UniProtKB-KW"/>
</dbReference>
<dbReference type="Pfam" id="PF00586">
    <property type="entry name" value="AIRS"/>
    <property type="match status" value="1"/>
</dbReference>
<keyword evidence="5" id="KW-0711">Selenium</keyword>
<gene>
    <name evidence="8" type="primary">selD</name>
    <name evidence="8" type="ORF">FJY68_11355</name>
</gene>
<dbReference type="PANTHER" id="PTHR10256">
    <property type="entry name" value="SELENIDE, WATER DIKINASE"/>
    <property type="match status" value="1"/>
</dbReference>
<dbReference type="CDD" id="cd02195">
    <property type="entry name" value="SelD"/>
    <property type="match status" value="1"/>
</dbReference>
<feature type="domain" description="PurM-like N-terminal" evidence="6">
    <location>
        <begin position="29"/>
        <end position="134"/>
    </location>
</feature>
<keyword evidence="1 8" id="KW-0808">Transferase</keyword>
<dbReference type="InterPro" id="IPR036676">
    <property type="entry name" value="PurM-like_C_sf"/>
</dbReference>
<evidence type="ECO:0000256" key="5">
    <source>
        <dbReference type="ARBA" id="ARBA00023266"/>
    </source>
</evidence>
<dbReference type="InterPro" id="IPR004536">
    <property type="entry name" value="SPS/SelD"/>
</dbReference>
<evidence type="ECO:0000313" key="9">
    <source>
        <dbReference type="Proteomes" id="UP000779900"/>
    </source>
</evidence>
<dbReference type="SUPFAM" id="SSF56042">
    <property type="entry name" value="PurM C-terminal domain-like"/>
    <property type="match status" value="1"/>
</dbReference>
<dbReference type="GO" id="GO:0016260">
    <property type="term" value="P:selenocysteine biosynthetic process"/>
    <property type="evidence" value="ECO:0007669"/>
    <property type="project" value="TreeGrafter"/>
</dbReference>
<accession>A0A937XJC7</accession>
<dbReference type="GO" id="GO:0004756">
    <property type="term" value="F:selenide, water dikinase activity"/>
    <property type="evidence" value="ECO:0007669"/>
    <property type="project" value="UniProtKB-EC"/>
</dbReference>
<keyword evidence="3" id="KW-0418">Kinase</keyword>
<evidence type="ECO:0000256" key="1">
    <source>
        <dbReference type="ARBA" id="ARBA00022679"/>
    </source>
</evidence>
<dbReference type="PANTHER" id="PTHR10256:SF0">
    <property type="entry name" value="INACTIVE SELENIDE, WATER DIKINASE-LIKE PROTEIN-RELATED"/>
    <property type="match status" value="1"/>
</dbReference>
<evidence type="ECO:0000259" key="7">
    <source>
        <dbReference type="Pfam" id="PF02769"/>
    </source>
</evidence>
<dbReference type="Proteomes" id="UP000779900">
    <property type="component" value="Unassembled WGS sequence"/>
</dbReference>
<protein>
    <submittedName>
        <fullName evidence="8">Selenide, water dikinase SelD</fullName>
        <ecNumber evidence="8">2.7.9.3</ecNumber>
    </submittedName>
</protein>
<evidence type="ECO:0000313" key="8">
    <source>
        <dbReference type="EMBL" id="MBM3332424.1"/>
    </source>
</evidence>
<dbReference type="AlphaFoldDB" id="A0A937XJC7"/>
<organism evidence="8 9">
    <name type="scientific">candidate division WOR-3 bacterium</name>
    <dbReference type="NCBI Taxonomy" id="2052148"/>
    <lineage>
        <taxon>Bacteria</taxon>
        <taxon>Bacteria division WOR-3</taxon>
    </lineage>
</organism>
<dbReference type="InterPro" id="IPR016188">
    <property type="entry name" value="PurM-like_N"/>
</dbReference>
<dbReference type="EMBL" id="VGIR01000085">
    <property type="protein sequence ID" value="MBM3332424.1"/>
    <property type="molecule type" value="Genomic_DNA"/>
</dbReference>